<dbReference type="OrthoDB" id="9784823at2"/>
<comment type="similarity">
    <text evidence="1">Belongs to the N(4)/N(6)-methyltransferase family.</text>
</comment>
<dbReference type="Pfam" id="PF02384">
    <property type="entry name" value="N6_Mtase"/>
    <property type="match status" value="1"/>
</dbReference>
<dbReference type="InterPro" id="IPR052916">
    <property type="entry name" value="Type-I_RE_MTase_Subunit"/>
</dbReference>
<sequence length="703" mass="79039">MFAHYVNQAILRRSNRLVYYKICRTLQYLLHLGGASHHTVAVRVHSSPCQQGSSVNHQESQAADNNNGFNEKQYDDGSPGLPATRLCGRTPATCHQRQNRKNSLRGRECLRKMERSGREGSRRLLRRAHFYRYGYPPECIGVETTVPDRTPTDRADLVIFRDKERTKPYGVIECKRDGVSDTEFKQAVEQAFGNGHAHKFRAEYIGVIAGQTRAFYDCSDKFGVLEREANIVADLPVQYGKPEEFKYYKNAFPKPDIGAVTRDDLIKTIRKCHQTLWGGGRLSPPMAFGELTKLIFLKTRDEKSPRKKGEPYEFQIKTNETPKRLAARIKAMYAIERQNEPDVFNDDIKIDDITLKNLVLHLESVNLSATDLDTKGVAFEQFMDGFFKGDFGQYFTPRNIIAFAIQMLDIKADDTVMDPACGSGGFLLHALDHVCKLASEYYDEDSKEHFNYWHSFAEKRLYGIEINEEIARVAKMNMIVHDDGHTNIIGNDALEPLAALGRKSQGLFDILGLYRETVFNAETGKNEEVIKRDEAKGFTKIPTNPPFGAVIKDELHSYLSGYDLSRYLAKSGGKDEDDAEDTSADPTAGKKAIKQRASVKTEVIYCERVWQLLRPGGKAGVVLPDGLLTNASLQGVRDWLLGRFKVLAVVSLPQFAFAHFGAGVKSSVVFLEKRKPNVPASDDEAIFMAMAENIGYDATGRPT</sequence>
<dbReference type="InterPro" id="IPR029063">
    <property type="entry name" value="SAM-dependent_MTases_sf"/>
</dbReference>
<feature type="domain" description="Type I restriction enzyme R protein N-terminal" evidence="4">
    <location>
        <begin position="130"/>
        <end position="216"/>
    </location>
</feature>
<name>A0A5Q0BQS4_9GAMM</name>
<dbReference type="InterPro" id="IPR003356">
    <property type="entry name" value="DNA_methylase_A-5"/>
</dbReference>
<keyword evidence="5" id="KW-0489">Methyltransferase</keyword>
<proteinExistence type="inferred from homology"/>
<dbReference type="SUPFAM" id="SSF53335">
    <property type="entry name" value="S-adenosyl-L-methionine-dependent methyltransferases"/>
    <property type="match status" value="1"/>
</dbReference>
<dbReference type="PRINTS" id="PR00507">
    <property type="entry name" value="N12N6MTFRASE"/>
</dbReference>
<gene>
    <name evidence="5" type="ORF">F6R98_18785</name>
</gene>
<protein>
    <submittedName>
        <fullName evidence="5">N-6 DNA methylase</fullName>
    </submittedName>
</protein>
<dbReference type="EMBL" id="CP044205">
    <property type="protein sequence ID" value="QFY44427.1"/>
    <property type="molecule type" value="Genomic_DNA"/>
</dbReference>
<dbReference type="KEGG" id="mmob:F6R98_18785"/>
<feature type="domain" description="DNA methylase adenine-specific" evidence="3">
    <location>
        <begin position="373"/>
        <end position="689"/>
    </location>
</feature>
<dbReference type="GO" id="GO:0032259">
    <property type="term" value="P:methylation"/>
    <property type="evidence" value="ECO:0007669"/>
    <property type="project" value="UniProtKB-KW"/>
</dbReference>
<keyword evidence="5" id="KW-0808">Transferase</keyword>
<evidence type="ECO:0000313" key="5">
    <source>
        <dbReference type="EMBL" id="QFY44427.1"/>
    </source>
</evidence>
<keyword evidence="6" id="KW-1185">Reference proteome</keyword>
<feature type="compositionally biased region" description="Polar residues" evidence="2">
    <location>
        <begin position="49"/>
        <end position="70"/>
    </location>
</feature>
<dbReference type="Gene3D" id="3.40.50.150">
    <property type="entry name" value="Vaccinia Virus protein VP39"/>
    <property type="match status" value="1"/>
</dbReference>
<dbReference type="REBASE" id="370263">
    <property type="entry name" value="M.MmoShm1ORF18785P"/>
</dbReference>
<dbReference type="InParanoid" id="A0A5Q0BQS4"/>
<reference evidence="5 6" key="1">
    <citation type="submission" date="2019-09" db="EMBL/GenBank/DDBJ databases">
        <title>Ecophysiology of the spiral-shaped methanotroph Methylospira mobilis as revealed by the complete genome sequence.</title>
        <authorList>
            <person name="Oshkin I.Y."/>
            <person name="Dedysh S.N."/>
            <person name="Miroshnikov K."/>
            <person name="Danilova O.V."/>
            <person name="Hakobyan A."/>
            <person name="Liesack W."/>
        </authorList>
    </citation>
    <scope>NUCLEOTIDE SEQUENCE [LARGE SCALE GENOMIC DNA]</scope>
    <source>
        <strain evidence="5 6">Shm1</strain>
    </source>
</reference>
<feature type="region of interest" description="Disordered" evidence="2">
    <location>
        <begin position="49"/>
        <end position="75"/>
    </location>
</feature>
<accession>A0A5Q0BQS4</accession>
<dbReference type="GO" id="GO:0008170">
    <property type="term" value="F:N-methyltransferase activity"/>
    <property type="evidence" value="ECO:0007669"/>
    <property type="project" value="InterPro"/>
</dbReference>
<evidence type="ECO:0000313" key="6">
    <source>
        <dbReference type="Proteomes" id="UP000325755"/>
    </source>
</evidence>
<dbReference type="Proteomes" id="UP000325755">
    <property type="component" value="Chromosome"/>
</dbReference>
<evidence type="ECO:0000256" key="1">
    <source>
        <dbReference type="ARBA" id="ARBA00006594"/>
    </source>
</evidence>
<dbReference type="Pfam" id="PF13588">
    <property type="entry name" value="HSDR_N_2"/>
    <property type="match status" value="1"/>
</dbReference>
<evidence type="ECO:0000256" key="2">
    <source>
        <dbReference type="SAM" id="MobiDB-lite"/>
    </source>
</evidence>
<dbReference type="PANTHER" id="PTHR42998">
    <property type="entry name" value="TYPE I RESTRICTION ENZYME HINDVIIP M PROTEIN-RELATED"/>
    <property type="match status" value="1"/>
</dbReference>
<evidence type="ECO:0000259" key="3">
    <source>
        <dbReference type="Pfam" id="PF02384"/>
    </source>
</evidence>
<organism evidence="5 6">
    <name type="scientific">Candidatus Methylospira mobilis</name>
    <dbReference type="NCBI Taxonomy" id="1808979"/>
    <lineage>
        <taxon>Bacteria</taxon>
        <taxon>Pseudomonadati</taxon>
        <taxon>Pseudomonadota</taxon>
        <taxon>Gammaproteobacteria</taxon>
        <taxon>Methylococcales</taxon>
        <taxon>Methylococcaceae</taxon>
        <taxon>Candidatus Methylospira</taxon>
    </lineage>
</organism>
<dbReference type="AlphaFoldDB" id="A0A5Q0BQS4"/>
<dbReference type="InterPro" id="IPR029464">
    <property type="entry name" value="HSDR_N"/>
</dbReference>
<evidence type="ECO:0000259" key="4">
    <source>
        <dbReference type="Pfam" id="PF13588"/>
    </source>
</evidence>
<dbReference type="PANTHER" id="PTHR42998:SF1">
    <property type="entry name" value="TYPE I RESTRICTION ENZYME HINDI METHYLASE SUBUNIT"/>
    <property type="match status" value="1"/>
</dbReference>
<dbReference type="GO" id="GO:0003677">
    <property type="term" value="F:DNA binding"/>
    <property type="evidence" value="ECO:0007669"/>
    <property type="project" value="InterPro"/>
</dbReference>